<feature type="region of interest" description="Disordered" evidence="1">
    <location>
        <begin position="388"/>
        <end position="439"/>
    </location>
</feature>
<evidence type="ECO:0000259" key="2">
    <source>
        <dbReference type="Pfam" id="PF06972"/>
    </source>
</evidence>
<dbReference type="GeneID" id="110782068"/>
<evidence type="ECO:0000256" key="1">
    <source>
        <dbReference type="SAM" id="MobiDB-lite"/>
    </source>
</evidence>
<feature type="compositionally biased region" description="Low complexity" evidence="1">
    <location>
        <begin position="1"/>
        <end position="13"/>
    </location>
</feature>
<feature type="compositionally biased region" description="Polar residues" evidence="1">
    <location>
        <begin position="733"/>
        <end position="745"/>
    </location>
</feature>
<dbReference type="KEGG" id="soe:110782068"/>
<dbReference type="AlphaFoldDB" id="A0A9R0I382"/>
<dbReference type="Proteomes" id="UP000813463">
    <property type="component" value="Chromosome 2"/>
</dbReference>
<feature type="region of interest" description="Disordered" evidence="1">
    <location>
        <begin position="263"/>
        <end position="283"/>
    </location>
</feature>
<dbReference type="PANTHER" id="PTHR46775:SF1">
    <property type="entry name" value="FLOCCULATION PROTEIN (DUF1296)"/>
    <property type="match status" value="1"/>
</dbReference>
<keyword evidence="3" id="KW-1185">Reference proteome</keyword>
<reference evidence="4" key="2">
    <citation type="submission" date="2025-08" db="UniProtKB">
        <authorList>
            <consortium name="RefSeq"/>
        </authorList>
    </citation>
    <scope>IDENTIFICATION</scope>
    <source>
        <tissue evidence="4">Leaf</tissue>
    </source>
</reference>
<reference evidence="3" key="1">
    <citation type="journal article" date="2021" name="Nat. Commun.">
        <title>Genomic analyses provide insights into spinach domestication and the genetic basis of agronomic traits.</title>
        <authorList>
            <person name="Cai X."/>
            <person name="Sun X."/>
            <person name="Xu C."/>
            <person name="Sun H."/>
            <person name="Wang X."/>
            <person name="Ge C."/>
            <person name="Zhang Z."/>
            <person name="Wang Q."/>
            <person name="Fei Z."/>
            <person name="Jiao C."/>
            <person name="Wang Q."/>
        </authorList>
    </citation>
    <scope>NUCLEOTIDE SEQUENCE [LARGE SCALE GENOMIC DNA]</scope>
    <source>
        <strain evidence="3">cv. Varoflay</strain>
    </source>
</reference>
<protein>
    <submittedName>
        <fullName evidence="4">GBF-interacting protein 1 isoform X1</fullName>
    </submittedName>
</protein>
<dbReference type="GO" id="GO:0051082">
    <property type="term" value="F:unfolded protein binding"/>
    <property type="evidence" value="ECO:0007669"/>
    <property type="project" value="TreeGrafter"/>
</dbReference>
<feature type="region of interest" description="Disordered" evidence="1">
    <location>
        <begin position="66"/>
        <end position="219"/>
    </location>
</feature>
<gene>
    <name evidence="4" type="primary">LOC110782068</name>
</gene>
<feature type="region of interest" description="Disordered" evidence="1">
    <location>
        <begin position="726"/>
        <end position="769"/>
    </location>
</feature>
<feature type="region of interest" description="Disordered" evidence="1">
    <location>
        <begin position="1"/>
        <end position="21"/>
    </location>
</feature>
<feature type="compositionally biased region" description="Polar residues" evidence="1">
    <location>
        <begin position="427"/>
        <end position="439"/>
    </location>
</feature>
<feature type="domain" description="GBF-interacting protein 1 N-terminal" evidence="2">
    <location>
        <begin position="17"/>
        <end position="76"/>
    </location>
</feature>
<dbReference type="SUPFAM" id="SSF46934">
    <property type="entry name" value="UBA-like"/>
    <property type="match status" value="1"/>
</dbReference>
<dbReference type="RefSeq" id="XP_021841831.2">
    <property type="nucleotide sequence ID" value="XM_021986139.2"/>
</dbReference>
<sequence length="769" mass="81917">MGNNSGASSSSASRVSIPNNVRKTIQHIKEITSNHSEEDIYSMLKECSMDPNETTQRLLHLDTFHEVKSKRDKRKETVKSRPGEESRWKPGHQGRGNRNARGNSFSQYTSNGGQRTAAMRKENGVDESRGRGFKHSTVPISKETDSVQPRNLEKSSSTVVDGPLELPNGSLSGGRSVQSSRVGQTYPPNKKNVASADNTGSIVPKASAENAPSASDPVLVSPCDSRVTAVGSIKREVQVQHASAETRSPVPVDIVLVTTESVSDSHLNQNGPQNVVSSPVSTSTSEKKPLELVEVEHPKISGEFPVSEKNHVSDIVTIVKPSSPQGIDPLGGVKNATTKLEKLKFSDGQHVIIPQHIQVPDAVKNVLSFGSLDASFGVRENCVVDGESNGSFNPVTDSVHEEPVSELSLCDQDAVSTAPNANHADHSQSPSHLPGKNSSIDTEVSSAAIVAKDDQPKQEETLPAVGPPFPVVQTAPSYNFGFMPPMLANMLVQPEGFESQTHVSNSLGGSSLAMPTTVSTPPPTQSAAGQSSSSVSPQPIPLFRQPYPPNFIPYSHYYSPFYVPPAMHQYYGHTAFPPPLPTGNMYLPPPPNAAAGMKISPAHFKPGTNIGNQVPVGVPSGYGPYGTSFVGYSQSAAAAVTSGNSSNGEDLGPPALKENNIFPGQQSEGSDVWLHHAAAAAGRDTTNFPLNHFLNFPPQGQHLPLNPQSGHGGYAFYHALQPMGSPAPGLPLLQQSQPVPGSTESAGPPPSNSYQQLQRQQQQINWNNM</sequence>
<dbReference type="InterPro" id="IPR009719">
    <property type="entry name" value="GIP1_N"/>
</dbReference>
<feature type="compositionally biased region" description="Basic and acidic residues" evidence="1">
    <location>
        <begin position="66"/>
        <end position="88"/>
    </location>
</feature>
<feature type="region of interest" description="Disordered" evidence="1">
    <location>
        <begin position="500"/>
        <end position="540"/>
    </location>
</feature>
<dbReference type="PANTHER" id="PTHR46775">
    <property type="entry name" value="FLOCCULATION PROTEIN (DUF1296)"/>
    <property type="match status" value="1"/>
</dbReference>
<organism evidence="3 4">
    <name type="scientific">Spinacia oleracea</name>
    <name type="common">Spinach</name>
    <dbReference type="NCBI Taxonomy" id="3562"/>
    <lineage>
        <taxon>Eukaryota</taxon>
        <taxon>Viridiplantae</taxon>
        <taxon>Streptophyta</taxon>
        <taxon>Embryophyta</taxon>
        <taxon>Tracheophyta</taxon>
        <taxon>Spermatophyta</taxon>
        <taxon>Magnoliopsida</taxon>
        <taxon>eudicotyledons</taxon>
        <taxon>Gunneridae</taxon>
        <taxon>Pentapetalae</taxon>
        <taxon>Caryophyllales</taxon>
        <taxon>Chenopodiaceae</taxon>
        <taxon>Chenopodioideae</taxon>
        <taxon>Anserineae</taxon>
        <taxon>Spinacia</taxon>
    </lineage>
</organism>
<feature type="compositionally biased region" description="Polar residues" evidence="1">
    <location>
        <begin position="263"/>
        <end position="274"/>
    </location>
</feature>
<accession>A0A9R0I382</accession>
<feature type="compositionally biased region" description="Basic and acidic residues" evidence="1">
    <location>
        <begin position="119"/>
        <end position="130"/>
    </location>
</feature>
<dbReference type="Pfam" id="PF06972">
    <property type="entry name" value="GIP1_N"/>
    <property type="match status" value="1"/>
</dbReference>
<proteinExistence type="predicted"/>
<evidence type="ECO:0000313" key="4">
    <source>
        <dbReference type="RefSeq" id="XP_021841831.2"/>
    </source>
</evidence>
<evidence type="ECO:0000313" key="3">
    <source>
        <dbReference type="Proteomes" id="UP000813463"/>
    </source>
</evidence>
<name>A0A9R0I382_SPIOL</name>
<feature type="compositionally biased region" description="Low complexity" evidence="1">
    <location>
        <begin position="515"/>
        <end position="537"/>
    </location>
</feature>
<dbReference type="InterPro" id="IPR009060">
    <property type="entry name" value="UBA-like_sf"/>
</dbReference>
<feature type="compositionally biased region" description="Polar residues" evidence="1">
    <location>
        <begin position="500"/>
        <end position="509"/>
    </location>
</feature>
<feature type="compositionally biased region" description="Polar residues" evidence="1">
    <location>
        <begin position="100"/>
        <end position="114"/>
    </location>
</feature>
<feature type="compositionally biased region" description="Polar residues" evidence="1">
    <location>
        <begin position="146"/>
        <end position="159"/>
    </location>
</feature>
<dbReference type="InterPro" id="IPR044277">
    <property type="entry name" value="GIP1"/>
</dbReference>
<feature type="compositionally biased region" description="Low complexity" evidence="1">
    <location>
        <begin position="169"/>
        <end position="184"/>
    </location>
</feature>